<evidence type="ECO:0000256" key="2">
    <source>
        <dbReference type="SAM" id="MobiDB-lite"/>
    </source>
</evidence>
<reference evidence="3" key="1">
    <citation type="journal article" date="2020" name="Stud. Mycol.">
        <title>101 Dothideomycetes genomes: a test case for predicting lifestyles and emergence of pathogens.</title>
        <authorList>
            <person name="Haridas S."/>
            <person name="Albert R."/>
            <person name="Binder M."/>
            <person name="Bloem J."/>
            <person name="Labutti K."/>
            <person name="Salamov A."/>
            <person name="Andreopoulos B."/>
            <person name="Baker S."/>
            <person name="Barry K."/>
            <person name="Bills G."/>
            <person name="Bluhm B."/>
            <person name="Cannon C."/>
            <person name="Castanera R."/>
            <person name="Culley D."/>
            <person name="Daum C."/>
            <person name="Ezra D."/>
            <person name="Gonzalez J."/>
            <person name="Henrissat B."/>
            <person name="Kuo A."/>
            <person name="Liang C."/>
            <person name="Lipzen A."/>
            <person name="Lutzoni F."/>
            <person name="Magnuson J."/>
            <person name="Mondo S."/>
            <person name="Nolan M."/>
            <person name="Ohm R."/>
            <person name="Pangilinan J."/>
            <person name="Park H.-J."/>
            <person name="Ramirez L."/>
            <person name="Alfaro M."/>
            <person name="Sun H."/>
            <person name="Tritt A."/>
            <person name="Yoshinaga Y."/>
            <person name="Zwiers L.-H."/>
            <person name="Turgeon B."/>
            <person name="Goodwin S."/>
            <person name="Spatafora J."/>
            <person name="Crous P."/>
            <person name="Grigoriev I."/>
        </authorList>
    </citation>
    <scope>NUCLEOTIDE SEQUENCE</scope>
    <source>
        <strain evidence="3">CBS 119925</strain>
    </source>
</reference>
<evidence type="ECO:0000313" key="4">
    <source>
        <dbReference type="Proteomes" id="UP000799440"/>
    </source>
</evidence>
<name>A0A6A6VHN1_9PLEO</name>
<dbReference type="AlphaFoldDB" id="A0A6A6VHN1"/>
<feature type="region of interest" description="Disordered" evidence="2">
    <location>
        <begin position="61"/>
        <end position="92"/>
    </location>
</feature>
<evidence type="ECO:0000313" key="3">
    <source>
        <dbReference type="EMBL" id="KAF2750132.1"/>
    </source>
</evidence>
<accession>A0A6A6VHN1</accession>
<keyword evidence="1" id="KW-0175">Coiled coil</keyword>
<evidence type="ECO:0000256" key="1">
    <source>
        <dbReference type="SAM" id="Coils"/>
    </source>
</evidence>
<protein>
    <submittedName>
        <fullName evidence="3">Uncharacterized protein</fullName>
    </submittedName>
</protein>
<dbReference type="EMBL" id="MU006564">
    <property type="protein sequence ID" value="KAF2750132.1"/>
    <property type="molecule type" value="Genomic_DNA"/>
</dbReference>
<keyword evidence="4" id="KW-1185">Reference proteome</keyword>
<sequence>MEPLEINWDADIDKATREIREEMEAAKADHQRELEVVKAKHSEELEAEKAKHWKELEAEKAKHRNELEAEKAKQRELEEKNEELRHQLESVEEEEKDLVSALAHATKENDELKARTLSGGGGPTDTDKLVRAIQVLTDNLDKAEAQLALTSKECREKESIINDIREEIIVVRDENGDLRNMVASLRRKLVKDARAGPDLERKNALLQQENTELWTDLTRETEKNDRQLKTEEKLRRDMSMLEDRIKTLEYLRKAKGPAQCNVNPPVLNVVINPEDRSHRDWVEKLNRAVARKTEVKISGPEVCVMEIHQLMAGHISDIQRIELENISFRTRIRRLENENARLQSKKTNLTIYMYERRHQADVKMLSQLTERIRDLELQEESRKDGEIVLQNTLQELQLELQAKNRDGADEETPFQRLKTNEENRIDGEDKGANVKGVPFII</sequence>
<gene>
    <name evidence="3" type="ORF">M011DRAFT_437999</name>
</gene>
<feature type="coiled-coil region" evidence="1">
    <location>
        <begin position="318"/>
        <end position="352"/>
    </location>
</feature>
<proteinExistence type="predicted"/>
<feature type="compositionally biased region" description="Basic and acidic residues" evidence="2">
    <location>
        <begin position="61"/>
        <end position="89"/>
    </location>
</feature>
<feature type="coiled-coil region" evidence="1">
    <location>
        <begin position="224"/>
        <end position="251"/>
    </location>
</feature>
<dbReference type="Proteomes" id="UP000799440">
    <property type="component" value="Unassembled WGS sequence"/>
</dbReference>
<organism evidence="3 4">
    <name type="scientific">Sporormia fimetaria CBS 119925</name>
    <dbReference type="NCBI Taxonomy" id="1340428"/>
    <lineage>
        <taxon>Eukaryota</taxon>
        <taxon>Fungi</taxon>
        <taxon>Dikarya</taxon>
        <taxon>Ascomycota</taxon>
        <taxon>Pezizomycotina</taxon>
        <taxon>Dothideomycetes</taxon>
        <taxon>Pleosporomycetidae</taxon>
        <taxon>Pleosporales</taxon>
        <taxon>Sporormiaceae</taxon>
        <taxon>Sporormia</taxon>
    </lineage>
</organism>